<feature type="compositionally biased region" description="Basic and acidic residues" evidence="1">
    <location>
        <begin position="1"/>
        <end position="11"/>
    </location>
</feature>
<feature type="region of interest" description="Disordered" evidence="1">
    <location>
        <begin position="1"/>
        <end position="33"/>
    </location>
</feature>
<dbReference type="InterPro" id="IPR053931">
    <property type="entry name" value="RapZ_C"/>
</dbReference>
<name>A0A6A6I338_9PLEO</name>
<dbReference type="OrthoDB" id="5418695at2759"/>
<feature type="region of interest" description="Disordered" evidence="1">
    <location>
        <begin position="101"/>
        <end position="181"/>
    </location>
</feature>
<sequence>MYYYPRHEPRPPQHPLRGGFSRSADSKWPARSSYAPRYPVYDYHAEPRAAPYHRSQRASAASPRDSYTRFNPPPAPPRRVYIPAPPPPRVYIPVPNRHVHFDLPNSSSRTHHTRKRSHPDLHRPSTPAHPSRKRSLSDLHRPHAPAQPPRRRAEPSRQPSFYTLRPEPVLPRPPRGPDEPTIHILTYSLRRAPSASHHSALLRTYLPPSTPHLYTINAANLTPPPGQICALYSGVSRTVQSYVLADARARKAVAQAVDELLEFGRRERRRQREGRQGQRAVALSVCCELGTHRSVAIAERIAGEVRGWARSRGVGVRVRVVHVHRVRGERDEY</sequence>
<dbReference type="EMBL" id="ML987202">
    <property type="protein sequence ID" value="KAF2244731.1"/>
    <property type="molecule type" value="Genomic_DNA"/>
</dbReference>
<dbReference type="Proteomes" id="UP000800094">
    <property type="component" value="Unassembled WGS sequence"/>
</dbReference>
<evidence type="ECO:0000256" key="1">
    <source>
        <dbReference type="SAM" id="MobiDB-lite"/>
    </source>
</evidence>
<organism evidence="3 4">
    <name type="scientific">Trematosphaeria pertusa</name>
    <dbReference type="NCBI Taxonomy" id="390896"/>
    <lineage>
        <taxon>Eukaryota</taxon>
        <taxon>Fungi</taxon>
        <taxon>Dikarya</taxon>
        <taxon>Ascomycota</taxon>
        <taxon>Pezizomycotina</taxon>
        <taxon>Dothideomycetes</taxon>
        <taxon>Pleosporomycetidae</taxon>
        <taxon>Pleosporales</taxon>
        <taxon>Massarineae</taxon>
        <taxon>Trematosphaeriaceae</taxon>
        <taxon>Trematosphaeria</taxon>
    </lineage>
</organism>
<dbReference type="AlphaFoldDB" id="A0A6A6I338"/>
<dbReference type="RefSeq" id="XP_033679735.1">
    <property type="nucleotide sequence ID" value="XM_033833801.1"/>
</dbReference>
<dbReference type="GeneID" id="54587131"/>
<accession>A0A6A6I338</accession>
<keyword evidence="4" id="KW-1185">Reference proteome</keyword>
<gene>
    <name evidence="3" type="ORF">BU26DRAFT_568732</name>
</gene>
<feature type="compositionally biased region" description="Pro residues" evidence="1">
    <location>
        <begin position="71"/>
        <end position="83"/>
    </location>
</feature>
<evidence type="ECO:0000259" key="2">
    <source>
        <dbReference type="Pfam" id="PF22740"/>
    </source>
</evidence>
<evidence type="ECO:0000313" key="4">
    <source>
        <dbReference type="Proteomes" id="UP000800094"/>
    </source>
</evidence>
<feature type="region of interest" description="Disordered" evidence="1">
    <location>
        <begin position="46"/>
        <end position="83"/>
    </location>
</feature>
<proteinExistence type="predicted"/>
<feature type="compositionally biased region" description="Low complexity" evidence="1">
    <location>
        <begin position="156"/>
        <end position="167"/>
    </location>
</feature>
<reference evidence="3" key="1">
    <citation type="journal article" date="2020" name="Stud. Mycol.">
        <title>101 Dothideomycetes genomes: a test case for predicting lifestyles and emergence of pathogens.</title>
        <authorList>
            <person name="Haridas S."/>
            <person name="Albert R."/>
            <person name="Binder M."/>
            <person name="Bloem J."/>
            <person name="Labutti K."/>
            <person name="Salamov A."/>
            <person name="Andreopoulos B."/>
            <person name="Baker S."/>
            <person name="Barry K."/>
            <person name="Bills G."/>
            <person name="Bluhm B."/>
            <person name="Cannon C."/>
            <person name="Castanera R."/>
            <person name="Culley D."/>
            <person name="Daum C."/>
            <person name="Ezra D."/>
            <person name="Gonzalez J."/>
            <person name="Henrissat B."/>
            <person name="Kuo A."/>
            <person name="Liang C."/>
            <person name="Lipzen A."/>
            <person name="Lutzoni F."/>
            <person name="Magnuson J."/>
            <person name="Mondo S."/>
            <person name="Nolan M."/>
            <person name="Ohm R."/>
            <person name="Pangilinan J."/>
            <person name="Park H.-J."/>
            <person name="Ramirez L."/>
            <person name="Alfaro M."/>
            <person name="Sun H."/>
            <person name="Tritt A."/>
            <person name="Yoshinaga Y."/>
            <person name="Zwiers L.-H."/>
            <person name="Turgeon B."/>
            <person name="Goodwin S."/>
            <person name="Spatafora J."/>
            <person name="Crous P."/>
            <person name="Grigoriev I."/>
        </authorList>
    </citation>
    <scope>NUCLEOTIDE SEQUENCE</scope>
    <source>
        <strain evidence="3">CBS 122368</strain>
    </source>
</reference>
<evidence type="ECO:0000313" key="3">
    <source>
        <dbReference type="EMBL" id="KAF2244731.1"/>
    </source>
</evidence>
<protein>
    <recommendedName>
        <fullName evidence="2">RapZ C-terminal domain-containing protein</fullName>
    </recommendedName>
</protein>
<feature type="domain" description="RapZ C-terminal" evidence="2">
    <location>
        <begin position="232"/>
        <end position="308"/>
    </location>
</feature>
<dbReference type="Pfam" id="PF22740">
    <property type="entry name" value="PapZ_C"/>
    <property type="match status" value="1"/>
</dbReference>